<dbReference type="Proteomes" id="UP000474640">
    <property type="component" value="Unassembled WGS sequence"/>
</dbReference>
<feature type="compositionally biased region" description="Acidic residues" evidence="1">
    <location>
        <begin position="332"/>
        <end position="354"/>
    </location>
</feature>
<dbReference type="PANTHER" id="PTHR34618:SF1">
    <property type="entry name" value="SECRETED PROTEIN"/>
    <property type="match status" value="1"/>
</dbReference>
<proteinExistence type="predicted"/>
<dbReference type="OrthoDB" id="3241054at2759"/>
<protein>
    <submittedName>
        <fullName evidence="3">Uncharacterized protein</fullName>
    </submittedName>
</protein>
<dbReference type="AlphaFoldDB" id="A0A7C8RH42"/>
<feature type="compositionally biased region" description="Pro residues" evidence="1">
    <location>
        <begin position="290"/>
        <end position="304"/>
    </location>
</feature>
<comment type="caution">
    <text evidence="3">The sequence shown here is derived from an EMBL/GenBank/DDBJ whole genome shotgun (WGS) entry which is preliminary data.</text>
</comment>
<keyword evidence="2" id="KW-0732">Signal</keyword>
<gene>
    <name evidence="3" type="ORF">TWF970_008739</name>
</gene>
<organism evidence="3 4">
    <name type="scientific">Orbilia oligospora</name>
    <name type="common">Nematode-trapping fungus</name>
    <name type="synonym">Arthrobotrys oligospora</name>
    <dbReference type="NCBI Taxonomy" id="2813651"/>
    <lineage>
        <taxon>Eukaryota</taxon>
        <taxon>Fungi</taxon>
        <taxon>Dikarya</taxon>
        <taxon>Ascomycota</taxon>
        <taxon>Pezizomycotina</taxon>
        <taxon>Orbiliomycetes</taxon>
        <taxon>Orbiliales</taxon>
        <taxon>Orbiliaceae</taxon>
        <taxon>Orbilia</taxon>
    </lineage>
</organism>
<evidence type="ECO:0000313" key="3">
    <source>
        <dbReference type="EMBL" id="KAF3286907.1"/>
    </source>
</evidence>
<dbReference type="Pfam" id="PF11327">
    <property type="entry name" value="Egh16-like"/>
    <property type="match status" value="1"/>
</dbReference>
<feature type="signal peptide" evidence="2">
    <location>
        <begin position="1"/>
        <end position="21"/>
    </location>
</feature>
<dbReference type="InterPro" id="IPR021476">
    <property type="entry name" value="Egh16-like"/>
</dbReference>
<evidence type="ECO:0000256" key="2">
    <source>
        <dbReference type="SAM" id="SignalP"/>
    </source>
</evidence>
<accession>A0A7C8RH42</accession>
<dbReference type="PANTHER" id="PTHR34618">
    <property type="entry name" value="SURFACE PROTEIN MAS1, PUTATIVE-RELATED"/>
    <property type="match status" value="1"/>
</dbReference>
<name>A0A7C8RH42_ORBOL</name>
<feature type="chain" id="PRO_5029022328" evidence="2">
    <location>
        <begin position="22"/>
        <end position="354"/>
    </location>
</feature>
<feature type="compositionally biased region" description="Low complexity" evidence="1">
    <location>
        <begin position="316"/>
        <end position="326"/>
    </location>
</feature>
<reference evidence="3 4" key="1">
    <citation type="submission" date="2020-01" db="EMBL/GenBank/DDBJ databases">
        <authorList>
            <person name="Palmer J.M."/>
        </authorList>
    </citation>
    <scope>NUCLEOTIDE SEQUENCE [LARGE SCALE GENOMIC DNA]</scope>
    <source>
        <strain evidence="3 4">TWF970</strain>
    </source>
</reference>
<feature type="region of interest" description="Disordered" evidence="1">
    <location>
        <begin position="274"/>
        <end position="354"/>
    </location>
</feature>
<evidence type="ECO:0000313" key="4">
    <source>
        <dbReference type="Proteomes" id="UP000474640"/>
    </source>
</evidence>
<evidence type="ECO:0000256" key="1">
    <source>
        <dbReference type="SAM" id="MobiDB-lite"/>
    </source>
</evidence>
<sequence>MQILNSAVALAVLSLVSPISGHVAIIGARGDQERAVNGQAFGITSQTHVLYDGKLVGFRSGDARWPFQKDTTVFASPAVPWKLPGCWLDKKGKKVCHKEKYLVPVRRKYFDGGCGVTLHTVGQYAKYRDALWNTEKAVHRTAKFFQQPVKPGAMVNVSLELTHSIKIDKLTTAAAGGFIKMTMHEVNKTVVEGSGGGFRCFVDSTGLGRTFPTRLKLTPGALPAGVKPNKEGTKQWHMMVYLPTSLDCEGSHNGRKSICIIRCQDRSEDGPFGGCVPFQQLRPGDKDYSPPKPQPTNIPEPEPAPIQSAQTPKPTPSNTPSKSTTSLPQETEVVDYGDEGSDYSDEPEPYDSYY</sequence>
<dbReference type="EMBL" id="JAABOJ010000005">
    <property type="protein sequence ID" value="KAF3286907.1"/>
    <property type="molecule type" value="Genomic_DNA"/>
</dbReference>